<reference evidence="1 2" key="1">
    <citation type="submission" date="2013-11" db="EMBL/GenBank/DDBJ databases">
        <title>Single cell genomics of uncultured Tannerella BU063 (oral taxon 286).</title>
        <authorList>
            <person name="Beall C.J."/>
            <person name="Campbell A.G."/>
            <person name="Griffen A.L."/>
            <person name="Podar M."/>
            <person name="Leys E.J."/>
        </authorList>
    </citation>
    <scope>NUCLEOTIDE SEQUENCE [LARGE SCALE GENOMIC DNA]</scope>
    <source>
        <strain evidence="1">Cell 8/11</strain>
    </source>
</reference>
<sequence length="119" mass="12553">MGATERHARPLERALGAAWAQSPPSENILQAAGIYTLLLENISPASGTRKPPSENILRAAGIYTLLLENISPASGTRKPSSEILLWAAGTRALPAEIPMGTADRRALLSENIGATRAGR</sequence>
<comment type="caution">
    <text evidence="1">The sequence shown here is derived from an EMBL/GenBank/DDBJ whole genome shotgun (WGS) entry which is preliminary data.</text>
</comment>
<dbReference type="PATRIC" id="fig|1411915.3.peg.1567"/>
<proteinExistence type="predicted"/>
<organism evidence="1 2">
    <name type="scientific">Tannerella sp. oral taxon BU063 isolate Cell 8/11</name>
    <dbReference type="NCBI Taxonomy" id="1411915"/>
    <lineage>
        <taxon>Bacteria</taxon>
        <taxon>Pseudomonadati</taxon>
        <taxon>Bacteroidota</taxon>
        <taxon>Bacteroidia</taxon>
        <taxon>Bacteroidales</taxon>
        <taxon>Tannerellaceae</taxon>
        <taxon>Tannerella</taxon>
    </lineage>
</organism>
<gene>
    <name evidence="1" type="ORF">T235_13860</name>
</gene>
<evidence type="ECO:0000313" key="1">
    <source>
        <dbReference type="EMBL" id="ETK11706.1"/>
    </source>
</evidence>
<accession>W2CYW4</accession>
<name>W2CYW4_9BACT</name>
<evidence type="ECO:0000313" key="2">
    <source>
        <dbReference type="Proteomes" id="UP000034980"/>
    </source>
</evidence>
<dbReference type="EMBL" id="AYYF01001495">
    <property type="protein sequence ID" value="ETK11706.1"/>
    <property type="molecule type" value="Genomic_DNA"/>
</dbReference>
<dbReference type="Proteomes" id="UP000034980">
    <property type="component" value="Unassembled WGS sequence"/>
</dbReference>
<dbReference type="AlphaFoldDB" id="W2CYW4"/>
<protein>
    <submittedName>
        <fullName evidence="1">Uncharacterized protein</fullName>
    </submittedName>
</protein>